<proteinExistence type="predicted"/>
<evidence type="ECO:0000259" key="2">
    <source>
        <dbReference type="Pfam" id="PF17761"/>
    </source>
</evidence>
<evidence type="ECO:0000313" key="3">
    <source>
        <dbReference type="EMBL" id="TFH94690.1"/>
    </source>
</evidence>
<dbReference type="Proteomes" id="UP000297225">
    <property type="component" value="Unassembled WGS sequence"/>
</dbReference>
<organism evidence="3 4">
    <name type="scientific">Porphyromonas levii</name>
    <dbReference type="NCBI Taxonomy" id="28114"/>
    <lineage>
        <taxon>Bacteria</taxon>
        <taxon>Pseudomonadati</taxon>
        <taxon>Bacteroidota</taxon>
        <taxon>Bacteroidia</taxon>
        <taxon>Bacteroidales</taxon>
        <taxon>Porphyromonadaceae</taxon>
        <taxon>Porphyromonas</taxon>
    </lineage>
</organism>
<dbReference type="PANTHER" id="PTHR30547:SF5">
    <property type="entry name" value="NUCLEASE YHCG-RELATED"/>
    <property type="match status" value="1"/>
</dbReference>
<dbReference type="PANTHER" id="PTHR30547">
    <property type="entry name" value="UNCHARACTERIZED PROTEIN YHCG-RELATED"/>
    <property type="match status" value="1"/>
</dbReference>
<accession>A0A4Y8WQH7</accession>
<dbReference type="InterPro" id="IPR053148">
    <property type="entry name" value="PD-DEXK-like_domain"/>
</dbReference>
<name>A0A4Y8WQH7_9PORP</name>
<dbReference type="InterPro" id="IPR011856">
    <property type="entry name" value="tRNA_endonuc-like_dom_sf"/>
</dbReference>
<feature type="domain" description="YhcG N-terminal" evidence="2">
    <location>
        <begin position="16"/>
        <end position="158"/>
    </location>
</feature>
<dbReference type="Pfam" id="PF06250">
    <property type="entry name" value="YhcG_C"/>
    <property type="match status" value="1"/>
</dbReference>
<keyword evidence="4" id="KW-1185">Reference proteome</keyword>
<feature type="domain" description="YhcG PDDEXK nuclease" evidence="1">
    <location>
        <begin position="183"/>
        <end position="330"/>
    </location>
</feature>
<reference evidence="3 4" key="1">
    <citation type="submission" date="2019-03" db="EMBL/GenBank/DDBJ databases">
        <title>Porphyromonas levii Isolated from the Uterus of Dairy Cows.</title>
        <authorList>
            <person name="Francis A.M."/>
        </authorList>
    </citation>
    <scope>NUCLEOTIDE SEQUENCE [LARGE SCALE GENOMIC DNA]</scope>
    <source>
        <strain evidence="3 4">AF5678</strain>
    </source>
</reference>
<evidence type="ECO:0000313" key="4">
    <source>
        <dbReference type="Proteomes" id="UP000297225"/>
    </source>
</evidence>
<dbReference type="RefSeq" id="WP_134849658.1">
    <property type="nucleotide sequence ID" value="NZ_CP197400.1"/>
</dbReference>
<dbReference type="InterPro" id="IPR009362">
    <property type="entry name" value="YhcG_C"/>
</dbReference>
<dbReference type="AlphaFoldDB" id="A0A4Y8WQH7"/>
<dbReference type="GeneID" id="66797706"/>
<sequence length="348" mass="40816">MSFANIENTEDLYHKVARLIEESRAHIVASINLAEVYTKFRIGQYIVEEEQRGETRAQYGKQVLLSLAAKLTEKFGNGWSYSNLRQMRQFFVVYSNLTTTGCHIDDFTPKFTLSWSHYLLLMRVENPDARKFNEIESSQQQWSKRQLSRQIGSSLYERLALSRDKEGVMRLAQKGQVVEKPFDIIKDPITLEFLGLKPDTLYSESKFENAIIGRMQQFLLELGKGFLFEARQKRFTFEERHFYVDLVFYNRLLQCYVLIDLKTGNLSHQDLGQMQMYVNYYDRYVRQDFENPTIGILLCENKSDALVELTLPQNANIYASAYQLYLPDKALPQSKVKEWISEFRNNAE</sequence>
<dbReference type="GO" id="GO:0003676">
    <property type="term" value="F:nucleic acid binding"/>
    <property type="evidence" value="ECO:0007669"/>
    <property type="project" value="InterPro"/>
</dbReference>
<evidence type="ECO:0000259" key="1">
    <source>
        <dbReference type="Pfam" id="PF06250"/>
    </source>
</evidence>
<gene>
    <name evidence="3" type="ORF">E4P47_06485</name>
</gene>
<dbReference type="Gene3D" id="3.40.1350.10">
    <property type="match status" value="1"/>
</dbReference>
<dbReference type="InterPro" id="IPR041527">
    <property type="entry name" value="YhcG_N"/>
</dbReference>
<protein>
    <submittedName>
        <fullName evidence="3">DUF1016 domain-containing protein</fullName>
    </submittedName>
</protein>
<dbReference type="EMBL" id="SPNC01000095">
    <property type="protein sequence ID" value="TFH94690.1"/>
    <property type="molecule type" value="Genomic_DNA"/>
</dbReference>
<dbReference type="OrthoDB" id="9801263at2"/>
<dbReference type="Pfam" id="PF17761">
    <property type="entry name" value="DUF1016_N"/>
    <property type="match status" value="1"/>
</dbReference>
<comment type="caution">
    <text evidence="3">The sequence shown here is derived from an EMBL/GenBank/DDBJ whole genome shotgun (WGS) entry which is preliminary data.</text>
</comment>